<feature type="transmembrane region" description="Helical" evidence="8">
    <location>
        <begin position="316"/>
        <end position="334"/>
    </location>
</feature>
<keyword evidence="4" id="KW-0029">Amino-acid transport</keyword>
<feature type="compositionally biased region" description="Basic and acidic residues" evidence="7">
    <location>
        <begin position="1003"/>
        <end position="1026"/>
    </location>
</feature>
<evidence type="ECO:0000313" key="11">
    <source>
        <dbReference type="Proteomes" id="UP001378592"/>
    </source>
</evidence>
<feature type="transmembrane region" description="Helical" evidence="8">
    <location>
        <begin position="182"/>
        <end position="201"/>
    </location>
</feature>
<dbReference type="PANTHER" id="PTHR22950:SF646">
    <property type="entry name" value="SODIUM-COUPLED NEUTRAL AMINO ACID TRANSPORTER 10-RELATED"/>
    <property type="match status" value="1"/>
</dbReference>
<feature type="compositionally biased region" description="Basic and acidic residues" evidence="7">
    <location>
        <begin position="610"/>
        <end position="620"/>
    </location>
</feature>
<dbReference type="InterPro" id="IPR013057">
    <property type="entry name" value="AA_transpt_TM"/>
</dbReference>
<dbReference type="PANTHER" id="PTHR22950">
    <property type="entry name" value="AMINO ACID TRANSPORTER"/>
    <property type="match status" value="1"/>
</dbReference>
<accession>A0AAN9VAB7</accession>
<feature type="compositionally biased region" description="Basic and acidic residues" evidence="7">
    <location>
        <begin position="433"/>
        <end position="448"/>
    </location>
</feature>
<feature type="compositionally biased region" description="Basic and acidic residues" evidence="7">
    <location>
        <begin position="416"/>
        <end position="425"/>
    </location>
</feature>
<feature type="transmembrane region" description="Helical" evidence="8">
    <location>
        <begin position="373"/>
        <end position="394"/>
    </location>
</feature>
<evidence type="ECO:0000256" key="6">
    <source>
        <dbReference type="ARBA" id="ARBA00023136"/>
    </source>
</evidence>
<reference evidence="10 11" key="1">
    <citation type="submission" date="2024-03" db="EMBL/GenBank/DDBJ databases">
        <title>The genome assembly and annotation of the cricket Gryllus longicercus Weissman &amp; Gray.</title>
        <authorList>
            <person name="Szrajer S."/>
            <person name="Gray D."/>
            <person name="Ylla G."/>
        </authorList>
    </citation>
    <scope>NUCLEOTIDE SEQUENCE [LARGE SCALE GENOMIC DNA]</scope>
    <source>
        <strain evidence="10">DAG 2021-001</strain>
        <tissue evidence="10">Whole body minus gut</tissue>
    </source>
</reference>
<feature type="compositionally biased region" description="Basic and acidic residues" evidence="7">
    <location>
        <begin position="551"/>
        <end position="578"/>
    </location>
</feature>
<feature type="transmembrane region" description="Helical" evidence="8">
    <location>
        <begin position="222"/>
        <end position="246"/>
    </location>
</feature>
<evidence type="ECO:0000256" key="8">
    <source>
        <dbReference type="SAM" id="Phobius"/>
    </source>
</evidence>
<feature type="region of interest" description="Disordered" evidence="7">
    <location>
        <begin position="995"/>
        <end position="1026"/>
    </location>
</feature>
<name>A0AAN9VAB7_9ORTH</name>
<dbReference type="GO" id="GO:0015179">
    <property type="term" value="F:L-amino acid transmembrane transporter activity"/>
    <property type="evidence" value="ECO:0007669"/>
    <property type="project" value="TreeGrafter"/>
</dbReference>
<sequence length="1026" mass="112769">MGTNTGTIMTLANSIIGVSVLAMPFCFKQCGIALSILMLIASSLLSRLACHFLLKSAVMARRRTFEFLAFHTFGPTGKLAVELFIIGFLMGTCIAFFVVMGDLGPAIMAKILGLSNTVSLRPSVLIGLALFVVLPLGMLRNVDSLSSVSMATIGFYICLVLKVVGESLPHLLAGDWYEHVNFWRPAGILQCIPIFSMALFCQTQLFEIYESMHNASLDRMNFVIRAACNICTGVYICVGFFGYIAFCTQPFTGNVLMSFTPSIVSEMIKLGFVLSVAVSFPLVIFPCRASLYSLLFRRITMPHHEGVGSHIPEARFKCLTIFIISVTLVIGLLIPNIELVLGLVGSTIGVLICVMFPAAAFICMSTKSSNDRLMAQVLLFVGALILVLGTYATLNSANVTKPSEIINKPAAGTVEKSPHFHDKIDNSLADIPPKLEQRPQSDVKKFGEESKKVPELVVEMKIPKVEQPEDPRADVSQGGKRQEPPVPVEPAGIMKDPTVVSLIKDEKTAVRGVEKEQGKEKIQKVDPEKKVANAEIEKKEIKSVGEQVDQDAIKKEEDELAEAEKRDDNAGNSKNEEILRKLEKHEAQQMKILEEQKQILQALQEHQERELFKEHQEHSAKNLNQTKIVERHEVKIDDLRNQKNEENKEVKDPVKNSYEKAAPTAKKQDLLKKIANGELNKPIGPVPPETVASVKTYQPPERHNKTIPSEKKPFVAEGPVMKIQESLHVAAPDLAVKPEGSVAPVQPLLLERLKGQPLPLTLHHNETKPFISPDSDKKPLLSESGVNAMRREILQESVVGTQTSVIQADVKNASVVLRDILSPQIRGELHDREKRDIEKTEPTNIINTVVALNNAGQLNISNEGTQPPQQENCHITEKSVSSELKHMEMYKKPKKDDDGSAPAVELVTDVLSPSLLPEVAKAASSVNVPQVAINSSQVEETVLVSESPAVANSNYSVSLKSASVSNIENAVIKSVTHLSNPKVKSNENNDVTILRQGVSPDAKPMKRDLKSISLVEDKDTTQKKNI</sequence>
<feature type="transmembrane region" description="Helical" evidence="8">
    <location>
        <begin position="120"/>
        <end position="138"/>
    </location>
</feature>
<keyword evidence="2" id="KW-0813">Transport</keyword>
<feature type="region of interest" description="Disordered" evidence="7">
    <location>
        <begin position="634"/>
        <end position="665"/>
    </location>
</feature>
<feature type="region of interest" description="Disordered" evidence="7">
    <location>
        <begin position="542"/>
        <end position="578"/>
    </location>
</feature>
<feature type="transmembrane region" description="Helical" evidence="8">
    <location>
        <begin position="79"/>
        <end position="100"/>
    </location>
</feature>
<feature type="transmembrane region" description="Helical" evidence="8">
    <location>
        <begin position="145"/>
        <end position="162"/>
    </location>
</feature>
<proteinExistence type="predicted"/>
<dbReference type="Proteomes" id="UP001378592">
    <property type="component" value="Unassembled WGS sequence"/>
</dbReference>
<comment type="caution">
    <text evidence="10">The sequence shown here is derived from an EMBL/GenBank/DDBJ whole genome shotgun (WGS) entry which is preliminary data.</text>
</comment>
<feature type="domain" description="Amino acid transporter transmembrane" evidence="9">
    <location>
        <begin position="3"/>
        <end position="393"/>
    </location>
</feature>
<evidence type="ECO:0000256" key="1">
    <source>
        <dbReference type="ARBA" id="ARBA00004141"/>
    </source>
</evidence>
<feature type="compositionally biased region" description="Basic and acidic residues" evidence="7">
    <location>
        <begin position="634"/>
        <end position="658"/>
    </location>
</feature>
<evidence type="ECO:0000259" key="9">
    <source>
        <dbReference type="Pfam" id="PF01490"/>
    </source>
</evidence>
<feature type="region of interest" description="Disordered" evidence="7">
    <location>
        <begin position="610"/>
        <end position="629"/>
    </location>
</feature>
<feature type="transmembrane region" description="Helical" evidence="8">
    <location>
        <begin position="7"/>
        <end position="25"/>
    </location>
</feature>
<feature type="region of interest" description="Disordered" evidence="7">
    <location>
        <begin position="410"/>
        <end position="448"/>
    </location>
</feature>
<evidence type="ECO:0000256" key="2">
    <source>
        <dbReference type="ARBA" id="ARBA00022448"/>
    </source>
</evidence>
<organism evidence="10 11">
    <name type="scientific">Gryllus longicercus</name>
    <dbReference type="NCBI Taxonomy" id="2509291"/>
    <lineage>
        <taxon>Eukaryota</taxon>
        <taxon>Metazoa</taxon>
        <taxon>Ecdysozoa</taxon>
        <taxon>Arthropoda</taxon>
        <taxon>Hexapoda</taxon>
        <taxon>Insecta</taxon>
        <taxon>Pterygota</taxon>
        <taxon>Neoptera</taxon>
        <taxon>Polyneoptera</taxon>
        <taxon>Orthoptera</taxon>
        <taxon>Ensifera</taxon>
        <taxon>Gryllidea</taxon>
        <taxon>Grylloidea</taxon>
        <taxon>Gryllidae</taxon>
        <taxon>Gryllinae</taxon>
        <taxon>Gryllus</taxon>
    </lineage>
</organism>
<dbReference type="AlphaFoldDB" id="A0AAN9VAB7"/>
<feature type="transmembrane region" description="Helical" evidence="8">
    <location>
        <begin position="270"/>
        <end position="295"/>
    </location>
</feature>
<keyword evidence="6 8" id="KW-0472">Membrane</keyword>
<comment type="subcellular location">
    <subcellularLocation>
        <location evidence="1">Membrane</location>
        <topology evidence="1">Multi-pass membrane protein</topology>
    </subcellularLocation>
</comment>
<evidence type="ECO:0000256" key="5">
    <source>
        <dbReference type="ARBA" id="ARBA00022989"/>
    </source>
</evidence>
<feature type="transmembrane region" description="Helical" evidence="8">
    <location>
        <begin position="31"/>
        <end position="54"/>
    </location>
</feature>
<keyword evidence="3 8" id="KW-0812">Transmembrane</keyword>
<evidence type="ECO:0000256" key="4">
    <source>
        <dbReference type="ARBA" id="ARBA00022970"/>
    </source>
</evidence>
<dbReference type="GO" id="GO:0016020">
    <property type="term" value="C:membrane"/>
    <property type="evidence" value="ECO:0007669"/>
    <property type="project" value="UniProtKB-SubCell"/>
</dbReference>
<feature type="transmembrane region" description="Helical" evidence="8">
    <location>
        <begin position="340"/>
        <end position="361"/>
    </location>
</feature>
<gene>
    <name evidence="10" type="ORF">R5R35_009263</name>
</gene>
<keyword evidence="11" id="KW-1185">Reference proteome</keyword>
<feature type="compositionally biased region" description="Basic and acidic residues" evidence="7">
    <location>
        <begin position="462"/>
        <end position="473"/>
    </location>
</feature>
<dbReference type="Pfam" id="PF01490">
    <property type="entry name" value="Aa_trans"/>
    <property type="match status" value="1"/>
</dbReference>
<feature type="compositionally biased region" description="Basic and acidic residues" evidence="7">
    <location>
        <begin position="503"/>
        <end position="530"/>
    </location>
</feature>
<feature type="region of interest" description="Disordered" evidence="7">
    <location>
        <begin position="462"/>
        <end position="530"/>
    </location>
</feature>
<dbReference type="EMBL" id="JAZDUA010000384">
    <property type="protein sequence ID" value="KAK7793382.1"/>
    <property type="molecule type" value="Genomic_DNA"/>
</dbReference>
<evidence type="ECO:0000256" key="7">
    <source>
        <dbReference type="SAM" id="MobiDB-lite"/>
    </source>
</evidence>
<keyword evidence="5 8" id="KW-1133">Transmembrane helix</keyword>
<evidence type="ECO:0000313" key="10">
    <source>
        <dbReference type="EMBL" id="KAK7793382.1"/>
    </source>
</evidence>
<evidence type="ECO:0000256" key="3">
    <source>
        <dbReference type="ARBA" id="ARBA00022692"/>
    </source>
</evidence>
<protein>
    <recommendedName>
        <fullName evidence="9">Amino acid transporter transmembrane domain-containing protein</fullName>
    </recommendedName>
</protein>